<proteinExistence type="predicted"/>
<gene>
    <name evidence="3" type="ORF">B0T10DRAFT_493174</name>
</gene>
<evidence type="ECO:0000259" key="2">
    <source>
        <dbReference type="Pfam" id="PF24803"/>
    </source>
</evidence>
<protein>
    <recommendedName>
        <fullName evidence="2">DUF7704 domain-containing protein</fullName>
    </recommendedName>
</protein>
<feature type="transmembrane region" description="Helical" evidence="1">
    <location>
        <begin position="81"/>
        <end position="104"/>
    </location>
</feature>
<dbReference type="AlphaFoldDB" id="A0A9P8VY47"/>
<feature type="transmembrane region" description="Helical" evidence="1">
    <location>
        <begin position="54"/>
        <end position="74"/>
    </location>
</feature>
<organism evidence="3 4">
    <name type="scientific">Thelonectria olida</name>
    <dbReference type="NCBI Taxonomy" id="1576542"/>
    <lineage>
        <taxon>Eukaryota</taxon>
        <taxon>Fungi</taxon>
        <taxon>Dikarya</taxon>
        <taxon>Ascomycota</taxon>
        <taxon>Pezizomycotina</taxon>
        <taxon>Sordariomycetes</taxon>
        <taxon>Hypocreomycetidae</taxon>
        <taxon>Hypocreales</taxon>
        <taxon>Nectriaceae</taxon>
        <taxon>Thelonectria</taxon>
    </lineage>
</organism>
<keyword evidence="1" id="KW-0812">Transmembrane</keyword>
<evidence type="ECO:0000256" key="1">
    <source>
        <dbReference type="SAM" id="Phobius"/>
    </source>
</evidence>
<dbReference type="Pfam" id="PF24803">
    <property type="entry name" value="DUF7704"/>
    <property type="match status" value="1"/>
</dbReference>
<evidence type="ECO:0000313" key="4">
    <source>
        <dbReference type="Proteomes" id="UP000777438"/>
    </source>
</evidence>
<dbReference type="InterPro" id="IPR056121">
    <property type="entry name" value="DUF7704"/>
</dbReference>
<comment type="caution">
    <text evidence="3">The sequence shown here is derived from an EMBL/GenBank/DDBJ whole genome shotgun (WGS) entry which is preliminary data.</text>
</comment>
<reference evidence="3 4" key="1">
    <citation type="journal article" date="2021" name="Nat. Commun.">
        <title>Genetic determinants of endophytism in the Arabidopsis root mycobiome.</title>
        <authorList>
            <person name="Mesny F."/>
            <person name="Miyauchi S."/>
            <person name="Thiergart T."/>
            <person name="Pickel B."/>
            <person name="Atanasova L."/>
            <person name="Karlsson M."/>
            <person name="Huettel B."/>
            <person name="Barry K.W."/>
            <person name="Haridas S."/>
            <person name="Chen C."/>
            <person name="Bauer D."/>
            <person name="Andreopoulos W."/>
            <person name="Pangilinan J."/>
            <person name="LaButti K."/>
            <person name="Riley R."/>
            <person name="Lipzen A."/>
            <person name="Clum A."/>
            <person name="Drula E."/>
            <person name="Henrissat B."/>
            <person name="Kohler A."/>
            <person name="Grigoriev I.V."/>
            <person name="Martin F.M."/>
            <person name="Hacquard S."/>
        </authorList>
    </citation>
    <scope>NUCLEOTIDE SEQUENCE [LARGE SCALE GENOMIC DNA]</scope>
    <source>
        <strain evidence="3 4">MPI-CAGE-CH-0241</strain>
    </source>
</reference>
<dbReference type="EMBL" id="JAGPYM010000020">
    <property type="protein sequence ID" value="KAH6884421.1"/>
    <property type="molecule type" value="Genomic_DNA"/>
</dbReference>
<feature type="transmembrane region" description="Helical" evidence="1">
    <location>
        <begin position="12"/>
        <end position="31"/>
    </location>
</feature>
<keyword evidence="4" id="KW-1185">Reference proteome</keyword>
<sequence>MTQPKVHPFYRLWFTTVDPLSLAPTVLGLLFKPNFMMEGLIPATMSVPNPDHSFLFHHLAALYAFLALTLGGVLRATKEIIVWRVIVAGVLMVDLSIVASMFVSLDHQGRLGLATWRWQDWGNLLYTGGVAVIRGLFLANVGVEIESRRKKTA</sequence>
<feature type="transmembrane region" description="Helical" evidence="1">
    <location>
        <begin position="124"/>
        <end position="143"/>
    </location>
</feature>
<dbReference type="Proteomes" id="UP000777438">
    <property type="component" value="Unassembled WGS sequence"/>
</dbReference>
<accession>A0A9P8VY47</accession>
<dbReference type="OrthoDB" id="3587182at2759"/>
<feature type="domain" description="DUF7704" evidence="2">
    <location>
        <begin position="7"/>
        <end position="141"/>
    </location>
</feature>
<dbReference type="PANTHER" id="PTHR37019">
    <property type="entry name" value="CHROMOSOME 1, WHOLE GENOME SHOTGUN SEQUENCE"/>
    <property type="match status" value="1"/>
</dbReference>
<name>A0A9P8VY47_9HYPO</name>
<keyword evidence="1" id="KW-1133">Transmembrane helix</keyword>
<dbReference type="PANTHER" id="PTHR37019:SF1">
    <property type="entry name" value="EXPERA DOMAIN-CONTAINING PROTEIN"/>
    <property type="match status" value="1"/>
</dbReference>
<evidence type="ECO:0000313" key="3">
    <source>
        <dbReference type="EMBL" id="KAH6884421.1"/>
    </source>
</evidence>
<keyword evidence="1" id="KW-0472">Membrane</keyword>